<proteinExistence type="predicted"/>
<dbReference type="Pfam" id="PF07638">
    <property type="entry name" value="Sigma70_ECF"/>
    <property type="match status" value="1"/>
</dbReference>
<dbReference type="AlphaFoldDB" id="A0A7C9THZ6"/>
<evidence type="ECO:0000313" key="6">
    <source>
        <dbReference type="Proteomes" id="UP000484255"/>
    </source>
</evidence>
<dbReference type="InterPro" id="IPR011517">
    <property type="entry name" value="RNA_pol_sigma70_ECF-like"/>
</dbReference>
<evidence type="ECO:0000313" key="5">
    <source>
        <dbReference type="EMBL" id="NDY90979.1"/>
    </source>
</evidence>
<dbReference type="EMBL" id="JAAGOH010000006">
    <property type="protein sequence ID" value="NDY90979.1"/>
    <property type="molecule type" value="Genomic_DNA"/>
</dbReference>
<name>A0A7C9THZ6_9BURK</name>
<dbReference type="NCBIfam" id="TIGR02937">
    <property type="entry name" value="sigma70-ECF"/>
    <property type="match status" value="1"/>
</dbReference>
<accession>A0A7C9THZ6</accession>
<evidence type="ECO:0000256" key="3">
    <source>
        <dbReference type="ARBA" id="ARBA00023163"/>
    </source>
</evidence>
<dbReference type="Gene3D" id="1.10.10.10">
    <property type="entry name" value="Winged helix-like DNA-binding domain superfamily/Winged helix DNA-binding domain"/>
    <property type="match status" value="1"/>
</dbReference>
<dbReference type="GO" id="GO:0016987">
    <property type="term" value="F:sigma factor activity"/>
    <property type="evidence" value="ECO:0007669"/>
    <property type="project" value="UniProtKB-KW"/>
</dbReference>
<gene>
    <name evidence="5" type="ORF">G3A44_07195</name>
</gene>
<comment type="caution">
    <text evidence="5">The sequence shown here is derived from an EMBL/GenBank/DDBJ whole genome shotgun (WGS) entry which is preliminary data.</text>
</comment>
<feature type="domain" description="RNA polymerase sigma-70 ECF-like HTH" evidence="4">
    <location>
        <begin position="9"/>
        <end position="192"/>
    </location>
</feature>
<dbReference type="SUPFAM" id="SSF88659">
    <property type="entry name" value="Sigma3 and sigma4 domains of RNA polymerase sigma factors"/>
    <property type="match status" value="1"/>
</dbReference>
<dbReference type="InterPro" id="IPR036388">
    <property type="entry name" value="WH-like_DNA-bd_sf"/>
</dbReference>
<dbReference type="InterPro" id="IPR053812">
    <property type="entry name" value="HTH_Sigma70_ECF-like"/>
</dbReference>
<keyword evidence="1" id="KW-0805">Transcription regulation</keyword>
<dbReference type="PANTHER" id="PTHR43133">
    <property type="entry name" value="RNA POLYMERASE ECF-TYPE SIGMA FACTO"/>
    <property type="match status" value="1"/>
</dbReference>
<dbReference type="InterPro" id="IPR013324">
    <property type="entry name" value="RNA_pol_sigma_r3/r4-like"/>
</dbReference>
<keyword evidence="6" id="KW-1185">Reference proteome</keyword>
<keyword evidence="2" id="KW-0731">Sigma factor</keyword>
<dbReference type="RefSeq" id="WP_163456833.1">
    <property type="nucleotide sequence ID" value="NZ_JAAGOH010000006.1"/>
</dbReference>
<dbReference type="InterPro" id="IPR014284">
    <property type="entry name" value="RNA_pol_sigma-70_dom"/>
</dbReference>
<dbReference type="GO" id="GO:0006352">
    <property type="term" value="P:DNA-templated transcription initiation"/>
    <property type="evidence" value="ECO:0007669"/>
    <property type="project" value="InterPro"/>
</dbReference>
<dbReference type="InterPro" id="IPR039425">
    <property type="entry name" value="RNA_pol_sigma-70-like"/>
</dbReference>
<protein>
    <submittedName>
        <fullName evidence="5">Sigma-70 family RNA polymerase sigma factor</fullName>
    </submittedName>
</protein>
<dbReference type="PANTHER" id="PTHR43133:SF39">
    <property type="entry name" value="SIMILAR TO RNA POLYMERASE SIGMA-E FACTOR"/>
    <property type="match status" value="1"/>
</dbReference>
<sequence length="193" mass="20843">MSAQDLRGEVTAWLASTQADTAPPAAATTHTLFERLYADLRRQAASQLRHEAPGHTLSASALAHEAWFRLAAQERTPWQSRSHFLAVAAVMMRRILLNHAAARRAAKRDAVKVSLTLPEALAVSDGPAAEVQAVHEALLALEAVDARAAQVVEMKFFGGLENEEVASALGVSLATVKRDWALARAWLHRALSA</sequence>
<organism evidence="5 6">
    <name type="scientific">Ideonella livida</name>
    <dbReference type="NCBI Taxonomy" id="2707176"/>
    <lineage>
        <taxon>Bacteria</taxon>
        <taxon>Pseudomonadati</taxon>
        <taxon>Pseudomonadota</taxon>
        <taxon>Betaproteobacteria</taxon>
        <taxon>Burkholderiales</taxon>
        <taxon>Sphaerotilaceae</taxon>
        <taxon>Ideonella</taxon>
    </lineage>
</organism>
<reference evidence="5 6" key="1">
    <citation type="submission" date="2020-02" db="EMBL/GenBank/DDBJ databases">
        <title>Ideonella bacterium strain TBM-1.</title>
        <authorList>
            <person name="Chen W.-M."/>
        </authorList>
    </citation>
    <scope>NUCLEOTIDE SEQUENCE [LARGE SCALE GENOMIC DNA]</scope>
    <source>
        <strain evidence="5 6">TBM-1</strain>
    </source>
</reference>
<evidence type="ECO:0000256" key="1">
    <source>
        <dbReference type="ARBA" id="ARBA00023015"/>
    </source>
</evidence>
<evidence type="ECO:0000259" key="4">
    <source>
        <dbReference type="Pfam" id="PF07638"/>
    </source>
</evidence>
<dbReference type="NCBIfam" id="TIGR02999">
    <property type="entry name" value="Sig-70_X6"/>
    <property type="match status" value="1"/>
</dbReference>
<evidence type="ECO:0000256" key="2">
    <source>
        <dbReference type="ARBA" id="ARBA00023082"/>
    </source>
</evidence>
<dbReference type="Proteomes" id="UP000484255">
    <property type="component" value="Unassembled WGS sequence"/>
</dbReference>
<keyword evidence="3" id="KW-0804">Transcription</keyword>